<feature type="region of interest" description="Disordered" evidence="1">
    <location>
        <begin position="178"/>
        <end position="198"/>
    </location>
</feature>
<dbReference type="EMBL" id="KN880736">
    <property type="protein sequence ID" value="KIY62935.1"/>
    <property type="molecule type" value="Genomic_DNA"/>
</dbReference>
<feature type="compositionally biased region" description="Acidic residues" evidence="1">
    <location>
        <begin position="250"/>
        <end position="275"/>
    </location>
</feature>
<dbReference type="AlphaFoldDB" id="A0A0D7AY73"/>
<evidence type="ECO:0000313" key="2">
    <source>
        <dbReference type="EMBL" id="KIY62935.1"/>
    </source>
</evidence>
<keyword evidence="3" id="KW-1185">Reference proteome</keyword>
<dbReference type="Proteomes" id="UP000054007">
    <property type="component" value="Unassembled WGS sequence"/>
</dbReference>
<reference evidence="2 3" key="1">
    <citation type="journal article" date="2015" name="Fungal Genet. Biol.">
        <title>Evolution of novel wood decay mechanisms in Agaricales revealed by the genome sequences of Fistulina hepatica and Cylindrobasidium torrendii.</title>
        <authorList>
            <person name="Floudas D."/>
            <person name="Held B.W."/>
            <person name="Riley R."/>
            <person name="Nagy L.G."/>
            <person name="Koehler G."/>
            <person name="Ransdell A.S."/>
            <person name="Younus H."/>
            <person name="Chow J."/>
            <person name="Chiniquy J."/>
            <person name="Lipzen A."/>
            <person name="Tritt A."/>
            <person name="Sun H."/>
            <person name="Haridas S."/>
            <person name="LaButti K."/>
            <person name="Ohm R.A."/>
            <person name="Kues U."/>
            <person name="Blanchette R.A."/>
            <person name="Grigoriev I.V."/>
            <person name="Minto R.E."/>
            <person name="Hibbett D.S."/>
        </authorList>
    </citation>
    <scope>NUCLEOTIDE SEQUENCE [LARGE SCALE GENOMIC DNA]</scope>
    <source>
        <strain evidence="2 3">FP15055 ss-10</strain>
    </source>
</reference>
<feature type="region of interest" description="Disordered" evidence="1">
    <location>
        <begin position="241"/>
        <end position="312"/>
    </location>
</feature>
<proteinExistence type="predicted"/>
<gene>
    <name evidence="2" type="ORF">CYLTODRAFT_426537</name>
</gene>
<organism evidence="2 3">
    <name type="scientific">Cylindrobasidium torrendii FP15055 ss-10</name>
    <dbReference type="NCBI Taxonomy" id="1314674"/>
    <lineage>
        <taxon>Eukaryota</taxon>
        <taxon>Fungi</taxon>
        <taxon>Dikarya</taxon>
        <taxon>Basidiomycota</taxon>
        <taxon>Agaricomycotina</taxon>
        <taxon>Agaricomycetes</taxon>
        <taxon>Agaricomycetidae</taxon>
        <taxon>Agaricales</taxon>
        <taxon>Marasmiineae</taxon>
        <taxon>Physalacriaceae</taxon>
        <taxon>Cylindrobasidium</taxon>
    </lineage>
</organism>
<evidence type="ECO:0000313" key="3">
    <source>
        <dbReference type="Proteomes" id="UP000054007"/>
    </source>
</evidence>
<evidence type="ECO:0000256" key="1">
    <source>
        <dbReference type="SAM" id="MobiDB-lite"/>
    </source>
</evidence>
<name>A0A0D7AY73_9AGAR</name>
<feature type="compositionally biased region" description="Polar residues" evidence="1">
    <location>
        <begin position="178"/>
        <end position="190"/>
    </location>
</feature>
<feature type="compositionally biased region" description="Polar residues" evidence="1">
    <location>
        <begin position="299"/>
        <end position="312"/>
    </location>
</feature>
<sequence length="312" mass="34489">MLELGALDAEFVGNRLNYSLLVAKAAITLSHADILVQILWQGYMAMREVQDGQPDQGVDYVHIIGFTFSVFHFPFRRTNGEEGHGTYPELLELYADVSTHPEPLAISLPIFANTSEDGFRFTDEFIFALRGTAVVPAPNAPQCGLFTPRVTLTALPIDQEDAVLFRTTLQILLSDNKAQLPKSPTSSVGSESVEDDNKSAHMIWEQAEFSPTYPLSDFQRSPMMTRRRSQASLLLDSSVNHELDEGQNSVDDDTVEVDSGEVEVESEDEDEDEDGGFGNPPRPPSAMSVEMGEMRRPESSMSITSAYDSNDD</sequence>
<protein>
    <submittedName>
        <fullName evidence="2">Uncharacterized protein</fullName>
    </submittedName>
</protein>
<accession>A0A0D7AY73</accession>